<reference evidence="2" key="1">
    <citation type="submission" date="2024-10" db="EMBL/GenBank/DDBJ databases">
        <authorList>
            <person name="Lesea H.P."/>
            <person name="Kuehl J.V."/>
            <person name="Chandonia J.-M."/>
        </authorList>
    </citation>
    <scope>NUCLEOTIDE SEQUENCE</scope>
    <source>
        <strain evidence="2">FW102-FHT14D07</strain>
    </source>
</reference>
<dbReference type="Pfam" id="PF13761">
    <property type="entry name" value="DUF4166"/>
    <property type="match status" value="1"/>
</dbReference>
<dbReference type="AlphaFoldDB" id="A0AB74USX8"/>
<evidence type="ECO:0000313" key="2">
    <source>
        <dbReference type="EMBL" id="XIA18392.1"/>
    </source>
</evidence>
<feature type="domain" description="DUF4166" evidence="1">
    <location>
        <begin position="18"/>
        <end position="175"/>
    </location>
</feature>
<proteinExistence type="predicted"/>
<organism evidence="2">
    <name type="scientific">Rhodanobacter sp. FW102-FHT14D07</name>
    <dbReference type="NCBI Taxonomy" id="3351462"/>
    <lineage>
        <taxon>Bacteria</taxon>
        <taxon>Pseudomonadati</taxon>
        <taxon>Pseudomonadota</taxon>
        <taxon>Gammaproteobacteria</taxon>
        <taxon>Lysobacterales</taxon>
        <taxon>Rhodanobacteraceae</taxon>
        <taxon>Rhodanobacter</taxon>
    </lineage>
</organism>
<gene>
    <name evidence="2" type="ORF">ACFYG5_17845</name>
</gene>
<dbReference type="EMBL" id="CP170721">
    <property type="protein sequence ID" value="XIA18392.1"/>
    <property type="molecule type" value="Genomic_DNA"/>
</dbReference>
<protein>
    <submittedName>
        <fullName evidence="2">DUF4166 domain-containing protein</fullName>
    </submittedName>
</protein>
<name>A0AB74USX8_9GAMM</name>
<dbReference type="InterPro" id="IPR025311">
    <property type="entry name" value="DUF4166"/>
</dbReference>
<evidence type="ECO:0000259" key="1">
    <source>
        <dbReference type="Pfam" id="PF13761"/>
    </source>
</evidence>
<accession>A0AB74USX8</accession>
<dbReference type="RefSeq" id="WP_395120426.1">
    <property type="nucleotide sequence ID" value="NZ_CP170721.1"/>
</dbReference>
<sequence length="182" mass="20040">MTSALFPALLGDEAWHALPPAVRAMHGAAARLEASGIADVTGDDHLPARCLRRLLGLPAPGPQQALALTIKRCGTRETWTRRFTGRKMQSVLDRRTGSPLLYERLGPARLGFALCRDGDAIDWQLRSLHVLGMPVPRVLRGRVLSRSGMRDGRYHFLVDVHLPLLGRLIAYDGWLEPLPDGA</sequence>